<gene>
    <name evidence="1" type="ORF">FCIRC_2097</name>
</gene>
<protein>
    <submittedName>
        <fullName evidence="1">Uncharacterized protein</fullName>
    </submittedName>
</protein>
<dbReference type="Proteomes" id="UP000572754">
    <property type="component" value="Unassembled WGS sequence"/>
</dbReference>
<reference evidence="1 2" key="2">
    <citation type="submission" date="2020-05" db="EMBL/GenBank/DDBJ databases">
        <title>Identification and distribution of gene clusters putatively required for synthesis of sphingolipid metabolism inhibitors in phylogenetically diverse species of the filamentous fungus Fusarium.</title>
        <authorList>
            <person name="Kim H.-S."/>
            <person name="Busman M."/>
            <person name="Brown D.W."/>
            <person name="Divon H."/>
            <person name="Uhlig S."/>
            <person name="Proctor R.H."/>
        </authorList>
    </citation>
    <scope>NUCLEOTIDE SEQUENCE [LARGE SCALE GENOMIC DNA]</scope>
    <source>
        <strain evidence="1 2">NRRL 25331</strain>
    </source>
</reference>
<dbReference type="AlphaFoldDB" id="A0A8H5UFU1"/>
<organism evidence="1 2">
    <name type="scientific">Fusarium circinatum</name>
    <name type="common">Pitch canker fungus</name>
    <name type="synonym">Gibberella circinata</name>
    <dbReference type="NCBI Taxonomy" id="48490"/>
    <lineage>
        <taxon>Eukaryota</taxon>
        <taxon>Fungi</taxon>
        <taxon>Dikarya</taxon>
        <taxon>Ascomycota</taxon>
        <taxon>Pezizomycotina</taxon>
        <taxon>Sordariomycetes</taxon>
        <taxon>Hypocreomycetidae</taxon>
        <taxon>Hypocreales</taxon>
        <taxon>Nectriaceae</taxon>
        <taxon>Fusarium</taxon>
        <taxon>Fusarium fujikuroi species complex</taxon>
    </lineage>
</organism>
<proteinExistence type="predicted"/>
<name>A0A8H5UFU1_FUSCI</name>
<reference evidence="2" key="1">
    <citation type="journal article" date="2020" name="BMC Genomics">
        <title>Correction to: Identification and distribution of gene clusters required for synthesis of sphingolipid metabolism inhibitors in diverse species of the filamentous fungus Fusarium.</title>
        <authorList>
            <person name="Kim H.S."/>
            <person name="Lohmar J.M."/>
            <person name="Busman M."/>
            <person name="Brown D.W."/>
            <person name="Naumann T.A."/>
            <person name="Divon H.H."/>
            <person name="Lysoe E."/>
            <person name="Uhlig S."/>
            <person name="Proctor R.H."/>
        </authorList>
    </citation>
    <scope>NUCLEOTIDE SEQUENCE [LARGE SCALE GENOMIC DNA]</scope>
    <source>
        <strain evidence="2">NRRL 25331</strain>
    </source>
</reference>
<accession>A0A8H5UFU1</accession>
<sequence length="311" mass="35052">MDDKKTAEERPEDTRIVVEQLSDFPALPSIYLAKLRARMRPEHDRPMTLLQYLENDPVKNLTTQHQTPKKWLENLTTVDFRDPTSIVNLQFDLAEYNVGNIILCTNGKDDFAVSPYPGAMTADDTPALKDSDIHPGLLSLEFVDNSDNLSVAEPGESAKSSEIGQPLPSLVMPIGHLLKGYITESGITDLDDTNYVLVVDAVAPAHPVWLIFDRNAKDMFEEEEEDEEEDNRDIHPDTVELVFDGTEKNFDAAQVLPSIQDWFQSYENLSLTRIRDSFRKTGLTGKIKAREVTAEDASVLWNKDTTVDKNK</sequence>
<evidence type="ECO:0000313" key="2">
    <source>
        <dbReference type="Proteomes" id="UP000572754"/>
    </source>
</evidence>
<dbReference type="EMBL" id="JAAQPE010000067">
    <property type="protein sequence ID" value="KAF5688026.1"/>
    <property type="molecule type" value="Genomic_DNA"/>
</dbReference>
<keyword evidence="2" id="KW-1185">Reference proteome</keyword>
<comment type="caution">
    <text evidence="1">The sequence shown here is derived from an EMBL/GenBank/DDBJ whole genome shotgun (WGS) entry which is preliminary data.</text>
</comment>
<evidence type="ECO:0000313" key="1">
    <source>
        <dbReference type="EMBL" id="KAF5688026.1"/>
    </source>
</evidence>